<dbReference type="OrthoDB" id="240216at2759"/>
<keyword evidence="8" id="KW-1185">Reference proteome</keyword>
<reference evidence="7 8" key="1">
    <citation type="submission" date="2020-06" db="EMBL/GenBank/DDBJ databases">
        <authorList>
            <person name="Li R."/>
            <person name="Bekaert M."/>
        </authorList>
    </citation>
    <scope>NUCLEOTIDE SEQUENCE [LARGE SCALE GENOMIC DNA]</scope>
    <source>
        <strain evidence="8">wild</strain>
    </source>
</reference>
<dbReference type="InterPro" id="IPR023213">
    <property type="entry name" value="CAT-like_dom_sf"/>
</dbReference>
<dbReference type="EC" id="2.3.1.21" evidence="7"/>
<dbReference type="Proteomes" id="UP000507470">
    <property type="component" value="Unassembled WGS sequence"/>
</dbReference>
<dbReference type="Pfam" id="PF00755">
    <property type="entry name" value="Carn_acyltransf"/>
    <property type="match status" value="2"/>
</dbReference>
<accession>A0A6J7ZXU0</accession>
<dbReference type="InterPro" id="IPR000542">
    <property type="entry name" value="Carn_acyl_trans"/>
</dbReference>
<organism evidence="7 8">
    <name type="scientific">Mytilus coruscus</name>
    <name type="common">Sea mussel</name>
    <dbReference type="NCBI Taxonomy" id="42192"/>
    <lineage>
        <taxon>Eukaryota</taxon>
        <taxon>Metazoa</taxon>
        <taxon>Spiralia</taxon>
        <taxon>Lophotrochozoa</taxon>
        <taxon>Mollusca</taxon>
        <taxon>Bivalvia</taxon>
        <taxon>Autobranchia</taxon>
        <taxon>Pteriomorphia</taxon>
        <taxon>Mytilida</taxon>
        <taxon>Mytiloidea</taxon>
        <taxon>Mytilidae</taxon>
        <taxon>Mytilinae</taxon>
        <taxon>Mytilus</taxon>
    </lineage>
</organism>
<evidence type="ECO:0000256" key="2">
    <source>
        <dbReference type="ARBA" id="ARBA00022679"/>
    </source>
</evidence>
<evidence type="ECO:0000256" key="4">
    <source>
        <dbReference type="PIRSR" id="PIRSR600542-1"/>
    </source>
</evidence>
<keyword evidence="5" id="KW-1133">Transmembrane helix</keyword>
<keyword evidence="3 7" id="KW-0012">Acyltransferase</keyword>
<keyword evidence="2 7" id="KW-0808">Transferase</keyword>
<dbReference type="PANTHER" id="PTHR22589:SF112">
    <property type="entry name" value="CHOLINE_CARNITINE ACYLTRANSFERASE DOMAIN-CONTAINING PROTEIN"/>
    <property type="match status" value="1"/>
</dbReference>
<feature type="transmembrane region" description="Helical" evidence="5">
    <location>
        <begin position="48"/>
        <end position="67"/>
    </location>
</feature>
<gene>
    <name evidence="7" type="ORF">MCOR_2098</name>
</gene>
<proteinExistence type="inferred from homology"/>
<dbReference type="AlphaFoldDB" id="A0A6J7ZXU0"/>
<evidence type="ECO:0000313" key="7">
    <source>
        <dbReference type="EMBL" id="CAC5359084.1"/>
    </source>
</evidence>
<dbReference type="InterPro" id="IPR039551">
    <property type="entry name" value="Cho/carn_acyl_trans"/>
</dbReference>
<comment type="similarity">
    <text evidence="1">Belongs to the carnitine/choline acetyltransferase family.</text>
</comment>
<dbReference type="SUPFAM" id="SSF52777">
    <property type="entry name" value="CoA-dependent acyltransferases"/>
    <property type="match status" value="3"/>
</dbReference>
<dbReference type="GO" id="GO:0005739">
    <property type="term" value="C:mitochondrion"/>
    <property type="evidence" value="ECO:0007669"/>
    <property type="project" value="TreeGrafter"/>
</dbReference>
<sequence length="872" mass="100304">MAEACSAAKEPRVHQLRSGEEYQQDIFREWRRSVVRRFYRTRNLLKNGTWPASIWNLGFMVLCLSVCMLGDWDLVRPINARLLILPAYLYIPEGCPLILKSIIVSTVVGFVFFLVLLYVRRYMLRGLLAYRGWMYEQPKTQSYSTILWGVLVKVVSGYSPSLYSCQRSLPRMPVPTVQETLSRLLKSLRPLYDENSKEWKSICKNAEDFEKSLAHKLQRVLILKSWWSQNYVTDWWEKYVYLMGRSPLPINSNYYIMDQSYFMPTTFQTARTANAVYQYLKFKQLIDREKLEPLLIRRTIPVCMAQYERVFSTTRIPGEDNDTLYHVDSALSKHLVVYRKGYMYKVDVYDNQGKILQPQSIEKLLQWIIDDADSELDSISDSAKSISALTGIERPTWAKVRAEQFSSGVNKDSLDIVESAIFCVTLHHENRDDFSSRAKFLMCGDGKSIWFDKSLNVITFPNGRMGLNCEHSYADAPVLAHLAEYNMTEESLELCGFDEKGHFIDSDSQQVFVKPQRLVWEMNNDLSTAIKSAQLTVTQNINDIDLIVKEFNLYGKGFMKSCKISPDAYIQMALQLTYYRNAGKFALTYESSMTRLYLLGRTDTVRSVTTESTKFVRAYFDKEKSAQEKITLLKRACDIHQTQYRDAMNGKAIDRHLFALYVVSKGMGYVSYSVAIDCHLFVLYVVSKGMGYVSYSVAIDHHLFVLYVVSKRMGYVSYSVAIDHHLFALYVVSKGMGYVSYSVAIDRHLFVLYVVSKRMGYVVSKGMGYECDFLKHALTIPWTLSTSQQPQQQIPTSPDCNNIEFQNVLCPGGGFGPVSDDGYGVSYMIPGDRKLFFHVSSKISTKATNSSLFMDQLFDTFREMKELLESQK</sequence>
<dbReference type="PANTHER" id="PTHR22589">
    <property type="entry name" value="CARNITINE O-ACYLTRANSFERASE"/>
    <property type="match status" value="1"/>
</dbReference>
<name>A0A6J7ZXU0_MYTCO</name>
<feature type="domain" description="Choline/carnitine acyltransferase" evidence="6">
    <location>
        <begin position="744"/>
        <end position="857"/>
    </location>
</feature>
<protein>
    <submittedName>
        <fullName evidence="7">CPT1A</fullName>
        <ecNumber evidence="7">2.3.1.21</ecNumber>
    </submittedName>
</protein>
<dbReference type="EMBL" id="CACVKT020000425">
    <property type="protein sequence ID" value="CAC5359084.1"/>
    <property type="molecule type" value="Genomic_DNA"/>
</dbReference>
<keyword evidence="5" id="KW-0812">Transmembrane</keyword>
<feature type="transmembrane region" description="Helical" evidence="5">
    <location>
        <begin position="97"/>
        <end position="119"/>
    </location>
</feature>
<dbReference type="Gene3D" id="3.30.559.70">
    <property type="entry name" value="Choline/Carnitine o-acyltransferase, domain 2"/>
    <property type="match status" value="1"/>
</dbReference>
<evidence type="ECO:0000313" key="8">
    <source>
        <dbReference type="Proteomes" id="UP000507470"/>
    </source>
</evidence>
<dbReference type="GO" id="GO:0009437">
    <property type="term" value="P:carnitine metabolic process"/>
    <property type="evidence" value="ECO:0007669"/>
    <property type="project" value="TreeGrafter"/>
</dbReference>
<feature type="active site" description="Proton acceptor" evidence="4">
    <location>
        <position position="471"/>
    </location>
</feature>
<dbReference type="InterPro" id="IPR042231">
    <property type="entry name" value="Cho/carn_acyl_trans_2"/>
</dbReference>
<evidence type="ECO:0000256" key="1">
    <source>
        <dbReference type="ARBA" id="ARBA00005232"/>
    </source>
</evidence>
<dbReference type="Gene3D" id="3.30.559.10">
    <property type="entry name" value="Chloramphenicol acetyltransferase-like domain"/>
    <property type="match status" value="2"/>
</dbReference>
<evidence type="ECO:0000259" key="6">
    <source>
        <dbReference type="Pfam" id="PF00755"/>
    </source>
</evidence>
<keyword evidence="5" id="KW-0472">Membrane</keyword>
<dbReference type="GO" id="GO:0004095">
    <property type="term" value="F:carnitine O-palmitoyltransferase activity"/>
    <property type="evidence" value="ECO:0007669"/>
    <property type="project" value="UniProtKB-EC"/>
</dbReference>
<evidence type="ECO:0000256" key="3">
    <source>
        <dbReference type="ARBA" id="ARBA00023315"/>
    </source>
</evidence>
<dbReference type="GO" id="GO:0006631">
    <property type="term" value="P:fatty acid metabolic process"/>
    <property type="evidence" value="ECO:0007669"/>
    <property type="project" value="TreeGrafter"/>
</dbReference>
<evidence type="ECO:0000256" key="5">
    <source>
        <dbReference type="SAM" id="Phobius"/>
    </source>
</evidence>
<feature type="domain" description="Choline/carnitine acyltransferase" evidence="6">
    <location>
        <begin position="172"/>
        <end position="667"/>
    </location>
</feature>